<dbReference type="RefSeq" id="WP_253620086.1">
    <property type="nucleotide sequence ID" value="NZ_JAMZDE010000008.1"/>
</dbReference>
<keyword evidence="1" id="KW-0805">Transcription regulation</keyword>
<evidence type="ECO:0000256" key="3">
    <source>
        <dbReference type="ARBA" id="ARBA00023163"/>
    </source>
</evidence>
<evidence type="ECO:0000256" key="4">
    <source>
        <dbReference type="SAM" id="SignalP"/>
    </source>
</evidence>
<feature type="chain" id="PRO_5040724043" evidence="4">
    <location>
        <begin position="21"/>
        <end position="329"/>
    </location>
</feature>
<organism evidence="6 7">
    <name type="scientific">Idiomarina rhizosphaerae</name>
    <dbReference type="NCBI Taxonomy" id="2961572"/>
    <lineage>
        <taxon>Bacteria</taxon>
        <taxon>Pseudomonadati</taxon>
        <taxon>Pseudomonadota</taxon>
        <taxon>Gammaproteobacteria</taxon>
        <taxon>Alteromonadales</taxon>
        <taxon>Idiomarinaceae</taxon>
        <taxon>Idiomarina</taxon>
    </lineage>
</organism>
<dbReference type="GO" id="GO:0003700">
    <property type="term" value="F:DNA-binding transcription factor activity"/>
    <property type="evidence" value="ECO:0007669"/>
    <property type="project" value="InterPro"/>
</dbReference>
<dbReference type="PANTHER" id="PTHR43280:SF2">
    <property type="entry name" value="HTH-TYPE TRANSCRIPTIONAL REGULATOR EXSA"/>
    <property type="match status" value="1"/>
</dbReference>
<keyword evidence="3" id="KW-0804">Transcription</keyword>
<dbReference type="SUPFAM" id="SSF46689">
    <property type="entry name" value="Homeodomain-like"/>
    <property type="match status" value="1"/>
</dbReference>
<sequence length="329" mass="36570">MRIGLVVYPGCMASGLLAFAELLEAANQRSGRTQFDVVWTGVNDKPVNIQVTRYGANVSVVPALPMTDDSLEALLIPGFWTDGEDDLSGLLDNYDDLISTLKGISPSTQLWAYCSAVSLLAEAGLLKNRRATSTWWLTDFLSARNRETFWRFSQTFVADGNVMTASGVNGHLPIAQAIIEQELGHNILRDIIEVMVVPRPEHKVTPLRAVNMMQFEEPLIRRVYAWAEETVANCLMVSALAQVLHTTERTLARKVKVTTGLSCAHFMRLVKVKQASDYLIYSSQSVSQISDQLGFTDDSSFRRTFKNITGYTPSDYRSHFGRLSFTSGS</sequence>
<dbReference type="EMBL" id="JAMZDE010000008">
    <property type="protein sequence ID" value="MCP1340232.1"/>
    <property type="molecule type" value="Genomic_DNA"/>
</dbReference>
<keyword evidence="7" id="KW-1185">Reference proteome</keyword>
<dbReference type="InterPro" id="IPR002818">
    <property type="entry name" value="DJ-1/PfpI"/>
</dbReference>
<comment type="caution">
    <text evidence="6">The sequence shown here is derived from an EMBL/GenBank/DDBJ whole genome shotgun (WGS) entry which is preliminary data.</text>
</comment>
<dbReference type="AlphaFoldDB" id="A0A9X2FXA4"/>
<reference evidence="6" key="1">
    <citation type="submission" date="2022-06" db="EMBL/GenBank/DDBJ databases">
        <title>Idiomarina rhizosphaerae M1R2S28.</title>
        <authorList>
            <person name="Sun J.-Q."/>
            <person name="Li L.-F."/>
        </authorList>
    </citation>
    <scope>NUCLEOTIDE SEQUENCE</scope>
    <source>
        <strain evidence="6">M1R2S28</strain>
    </source>
</reference>
<dbReference type="InterPro" id="IPR009057">
    <property type="entry name" value="Homeodomain-like_sf"/>
</dbReference>
<evidence type="ECO:0000256" key="1">
    <source>
        <dbReference type="ARBA" id="ARBA00023015"/>
    </source>
</evidence>
<protein>
    <submittedName>
        <fullName evidence="6">Helix-turn-helix domain-containing protein</fullName>
    </submittedName>
</protein>
<dbReference type="InterPro" id="IPR018060">
    <property type="entry name" value="HTH_AraC"/>
</dbReference>
<dbReference type="Gene3D" id="1.10.10.60">
    <property type="entry name" value="Homeodomain-like"/>
    <property type="match status" value="1"/>
</dbReference>
<evidence type="ECO:0000256" key="2">
    <source>
        <dbReference type="ARBA" id="ARBA00023125"/>
    </source>
</evidence>
<feature type="signal peptide" evidence="4">
    <location>
        <begin position="1"/>
        <end position="20"/>
    </location>
</feature>
<dbReference type="Pfam" id="PF01965">
    <property type="entry name" value="DJ-1_PfpI"/>
    <property type="match status" value="1"/>
</dbReference>
<proteinExistence type="predicted"/>
<dbReference type="SMART" id="SM00342">
    <property type="entry name" value="HTH_ARAC"/>
    <property type="match status" value="1"/>
</dbReference>
<evidence type="ECO:0000313" key="6">
    <source>
        <dbReference type="EMBL" id="MCP1340232.1"/>
    </source>
</evidence>
<feature type="domain" description="HTH araC/xylS-type" evidence="5">
    <location>
        <begin position="221"/>
        <end position="319"/>
    </location>
</feature>
<gene>
    <name evidence="6" type="ORF">NJR55_11600</name>
</gene>
<evidence type="ECO:0000313" key="7">
    <source>
        <dbReference type="Proteomes" id="UP001139474"/>
    </source>
</evidence>
<dbReference type="PANTHER" id="PTHR43280">
    <property type="entry name" value="ARAC-FAMILY TRANSCRIPTIONAL REGULATOR"/>
    <property type="match status" value="1"/>
</dbReference>
<dbReference type="PROSITE" id="PS00041">
    <property type="entry name" value="HTH_ARAC_FAMILY_1"/>
    <property type="match status" value="1"/>
</dbReference>
<keyword evidence="2" id="KW-0238">DNA-binding</keyword>
<dbReference type="PROSITE" id="PS01124">
    <property type="entry name" value="HTH_ARAC_FAMILY_2"/>
    <property type="match status" value="1"/>
</dbReference>
<dbReference type="InterPro" id="IPR029062">
    <property type="entry name" value="Class_I_gatase-like"/>
</dbReference>
<dbReference type="Proteomes" id="UP001139474">
    <property type="component" value="Unassembled WGS sequence"/>
</dbReference>
<dbReference type="GO" id="GO:0043565">
    <property type="term" value="F:sequence-specific DNA binding"/>
    <property type="evidence" value="ECO:0007669"/>
    <property type="project" value="InterPro"/>
</dbReference>
<keyword evidence="4" id="KW-0732">Signal</keyword>
<name>A0A9X2FXA4_9GAMM</name>
<dbReference type="InterPro" id="IPR020449">
    <property type="entry name" value="Tscrpt_reg_AraC-type_HTH"/>
</dbReference>
<dbReference type="Pfam" id="PF12833">
    <property type="entry name" value="HTH_18"/>
    <property type="match status" value="1"/>
</dbReference>
<dbReference type="SUPFAM" id="SSF52317">
    <property type="entry name" value="Class I glutamine amidotransferase-like"/>
    <property type="match status" value="1"/>
</dbReference>
<dbReference type="InterPro" id="IPR018062">
    <property type="entry name" value="HTH_AraC-typ_CS"/>
</dbReference>
<accession>A0A9X2FXA4</accession>
<dbReference type="Gene3D" id="3.40.50.880">
    <property type="match status" value="1"/>
</dbReference>
<dbReference type="PRINTS" id="PR00032">
    <property type="entry name" value="HTHARAC"/>
</dbReference>
<evidence type="ECO:0000259" key="5">
    <source>
        <dbReference type="PROSITE" id="PS01124"/>
    </source>
</evidence>